<dbReference type="Proteomes" id="UP000823775">
    <property type="component" value="Unassembled WGS sequence"/>
</dbReference>
<name>A0ABS8V6R5_DATST</name>
<proteinExistence type="predicted"/>
<protein>
    <submittedName>
        <fullName evidence="2">Uncharacterized protein</fullName>
    </submittedName>
</protein>
<keyword evidence="3" id="KW-1185">Reference proteome</keyword>
<feature type="region of interest" description="Disordered" evidence="1">
    <location>
        <begin position="1"/>
        <end position="30"/>
    </location>
</feature>
<sequence length="123" mass="13225">MAVADSGYVAPEHVKGGSGSPNSKPKGEQSLVEWASSKLHDGDSLLEMVDPTMKRTISTRALSSYADIISQCIQVAKSGQEKAKFGKDKKALKLTPVADLSFNQQPLLCFTNCKLTNPSDLLQ</sequence>
<accession>A0ABS8V6R5</accession>
<evidence type="ECO:0000313" key="3">
    <source>
        <dbReference type="Proteomes" id="UP000823775"/>
    </source>
</evidence>
<gene>
    <name evidence="2" type="ORF">HAX54_028088</name>
</gene>
<organism evidence="2 3">
    <name type="scientific">Datura stramonium</name>
    <name type="common">Jimsonweed</name>
    <name type="synonym">Common thornapple</name>
    <dbReference type="NCBI Taxonomy" id="4076"/>
    <lineage>
        <taxon>Eukaryota</taxon>
        <taxon>Viridiplantae</taxon>
        <taxon>Streptophyta</taxon>
        <taxon>Embryophyta</taxon>
        <taxon>Tracheophyta</taxon>
        <taxon>Spermatophyta</taxon>
        <taxon>Magnoliopsida</taxon>
        <taxon>eudicotyledons</taxon>
        <taxon>Gunneridae</taxon>
        <taxon>Pentapetalae</taxon>
        <taxon>asterids</taxon>
        <taxon>lamiids</taxon>
        <taxon>Solanales</taxon>
        <taxon>Solanaceae</taxon>
        <taxon>Solanoideae</taxon>
        <taxon>Datureae</taxon>
        <taxon>Datura</taxon>
    </lineage>
</organism>
<dbReference type="EMBL" id="JACEIK010003434">
    <property type="protein sequence ID" value="MCD9641700.1"/>
    <property type="molecule type" value="Genomic_DNA"/>
</dbReference>
<reference evidence="2 3" key="1">
    <citation type="journal article" date="2021" name="BMC Genomics">
        <title>Datura genome reveals duplications of psychoactive alkaloid biosynthetic genes and high mutation rate following tissue culture.</title>
        <authorList>
            <person name="Rajewski A."/>
            <person name="Carter-House D."/>
            <person name="Stajich J."/>
            <person name="Litt A."/>
        </authorList>
    </citation>
    <scope>NUCLEOTIDE SEQUENCE [LARGE SCALE GENOMIC DNA]</scope>
    <source>
        <strain evidence="2">AR-01</strain>
    </source>
</reference>
<evidence type="ECO:0000256" key="1">
    <source>
        <dbReference type="SAM" id="MobiDB-lite"/>
    </source>
</evidence>
<evidence type="ECO:0000313" key="2">
    <source>
        <dbReference type="EMBL" id="MCD9641700.1"/>
    </source>
</evidence>
<comment type="caution">
    <text evidence="2">The sequence shown here is derived from an EMBL/GenBank/DDBJ whole genome shotgun (WGS) entry which is preliminary data.</text>
</comment>